<dbReference type="InterPro" id="IPR052982">
    <property type="entry name" value="SRP1/TIP1-like"/>
</dbReference>
<feature type="signal peptide" evidence="3">
    <location>
        <begin position="1"/>
        <end position="18"/>
    </location>
</feature>
<dbReference type="InterPro" id="IPR018466">
    <property type="entry name" value="Kre9/Knh1-like_N"/>
</dbReference>
<organism evidence="5 6">
    <name type="scientific">Rhizopus oryzae</name>
    <name type="common">Mucormycosis agent</name>
    <name type="synonym">Rhizopus arrhizus var. delemar</name>
    <dbReference type="NCBI Taxonomy" id="64495"/>
    <lineage>
        <taxon>Eukaryota</taxon>
        <taxon>Fungi</taxon>
        <taxon>Fungi incertae sedis</taxon>
        <taxon>Mucoromycota</taxon>
        <taxon>Mucoromycotina</taxon>
        <taxon>Mucoromycetes</taxon>
        <taxon>Mucorales</taxon>
        <taxon>Mucorineae</taxon>
        <taxon>Rhizopodaceae</taxon>
        <taxon>Rhizopus</taxon>
    </lineage>
</organism>
<evidence type="ECO:0000256" key="2">
    <source>
        <dbReference type="SAM" id="MobiDB-lite"/>
    </source>
</evidence>
<name>A0A9P6YPG7_RHIOR</name>
<dbReference type="PANTHER" id="PTHR40633">
    <property type="entry name" value="MATRIX PROTEIN, PUTATIVE (AFU_ORTHOLOGUE AFUA_8G05410)-RELATED"/>
    <property type="match status" value="1"/>
</dbReference>
<dbReference type="PANTHER" id="PTHR40633:SF1">
    <property type="entry name" value="GPI ANCHORED SERINE-THREONINE RICH PROTEIN (AFU_ORTHOLOGUE AFUA_1G03630)"/>
    <property type="match status" value="1"/>
</dbReference>
<feature type="domain" description="Yeast cell wall synthesis Kre9/Knh1-like N-terminal" evidence="4">
    <location>
        <begin position="29"/>
        <end position="118"/>
    </location>
</feature>
<feature type="region of interest" description="Disordered" evidence="2">
    <location>
        <begin position="127"/>
        <end position="168"/>
    </location>
</feature>
<keyword evidence="1 3" id="KW-0732">Signal</keyword>
<evidence type="ECO:0000256" key="3">
    <source>
        <dbReference type="SAM" id="SignalP"/>
    </source>
</evidence>
<sequence length="202" mass="19383">MKSIFAAIAAFAITMASAQTTNIVSPHAPTLGQVVTAGQSTTITWTPIAGFDTISSIDLLKGDASALTPVTGGHVANNIKSSVGSYTWNVPASLATGTDYALSFGTSPNVSYTPFFTIKSSNAASSGNSSSASSGSSSNASSSSANSSPANSSPAAASKGSSSSSTASSAAASTTKAASAANKNAAAVGAIAVVGAAVAAFV</sequence>
<comment type="caution">
    <text evidence="5">The sequence shown here is derived from an EMBL/GenBank/DDBJ whole genome shotgun (WGS) entry which is preliminary data.</text>
</comment>
<dbReference type="OMA" id="CEIKWAP"/>
<evidence type="ECO:0000256" key="1">
    <source>
        <dbReference type="ARBA" id="ARBA00022729"/>
    </source>
</evidence>
<accession>A0A9P6YPG7</accession>
<dbReference type="EMBL" id="JAANIT010000036">
    <property type="protein sequence ID" value="KAG1553441.1"/>
    <property type="molecule type" value="Genomic_DNA"/>
</dbReference>
<feature type="chain" id="PRO_5040270771" description="Yeast cell wall synthesis Kre9/Knh1-like N-terminal domain-containing protein" evidence="3">
    <location>
        <begin position="19"/>
        <end position="202"/>
    </location>
</feature>
<evidence type="ECO:0000259" key="4">
    <source>
        <dbReference type="Pfam" id="PF10342"/>
    </source>
</evidence>
<dbReference type="OrthoDB" id="2260257at2759"/>
<evidence type="ECO:0000313" key="6">
    <source>
        <dbReference type="Proteomes" id="UP000717996"/>
    </source>
</evidence>
<dbReference type="Pfam" id="PF10342">
    <property type="entry name" value="Kre9_KNH"/>
    <property type="match status" value="1"/>
</dbReference>
<protein>
    <recommendedName>
        <fullName evidence="4">Yeast cell wall synthesis Kre9/Knh1-like N-terminal domain-containing protein</fullName>
    </recommendedName>
</protein>
<dbReference type="AlphaFoldDB" id="A0A9P6YPG7"/>
<reference evidence="5" key="1">
    <citation type="journal article" date="2020" name="Microb. Genom.">
        <title>Genetic diversity of clinical and environmental Mucorales isolates obtained from an investigation of mucormycosis cases among solid organ transplant recipients.</title>
        <authorList>
            <person name="Nguyen M.H."/>
            <person name="Kaul D."/>
            <person name="Muto C."/>
            <person name="Cheng S.J."/>
            <person name="Richter R.A."/>
            <person name="Bruno V.M."/>
            <person name="Liu G."/>
            <person name="Beyhan S."/>
            <person name="Sundermann A.J."/>
            <person name="Mounaud S."/>
            <person name="Pasculle A.W."/>
            <person name="Nierman W.C."/>
            <person name="Driscoll E."/>
            <person name="Cumbie R."/>
            <person name="Clancy C.J."/>
            <person name="Dupont C.L."/>
        </authorList>
    </citation>
    <scope>NUCLEOTIDE SEQUENCE</scope>
    <source>
        <strain evidence="5">GL16</strain>
    </source>
</reference>
<evidence type="ECO:0000313" key="5">
    <source>
        <dbReference type="EMBL" id="KAG1553441.1"/>
    </source>
</evidence>
<proteinExistence type="predicted"/>
<gene>
    <name evidence="5" type="ORF">G6F51_000589</name>
</gene>
<dbReference type="Proteomes" id="UP000717996">
    <property type="component" value="Unassembled WGS sequence"/>
</dbReference>